<dbReference type="Proteomes" id="UP000023067">
    <property type="component" value="Unassembled WGS sequence"/>
</dbReference>
<keyword evidence="2" id="KW-1185">Reference proteome</keyword>
<dbReference type="HOGENOM" id="CLU_1154672_0_0_11"/>
<dbReference type="eggNOG" id="ENOG5031E48">
    <property type="taxonomic scope" value="Bacteria"/>
</dbReference>
<protein>
    <recommendedName>
        <fullName evidence="3">ESX secretion-associated protein EspG</fullName>
    </recommendedName>
</protein>
<dbReference type="RefSeq" id="WP_038374643.1">
    <property type="nucleotide sequence ID" value="NZ_KK070014.1"/>
</dbReference>
<gene>
    <name evidence="1" type="ORF">BF93_12990</name>
</gene>
<accession>Z9JP63</accession>
<dbReference type="STRING" id="396014.BF93_12990"/>
<organism evidence="1 2">
    <name type="scientific">Brachybacterium phenoliresistens</name>
    <dbReference type="NCBI Taxonomy" id="396014"/>
    <lineage>
        <taxon>Bacteria</taxon>
        <taxon>Bacillati</taxon>
        <taxon>Actinomycetota</taxon>
        <taxon>Actinomycetes</taxon>
        <taxon>Micrococcales</taxon>
        <taxon>Dermabacteraceae</taxon>
        <taxon>Brachybacterium</taxon>
    </lineage>
</organism>
<dbReference type="EMBL" id="JDYK01000032">
    <property type="protein sequence ID" value="EWS79566.1"/>
    <property type="molecule type" value="Genomic_DNA"/>
</dbReference>
<comment type="caution">
    <text evidence="1">The sequence shown here is derived from an EMBL/GenBank/DDBJ whole genome shotgun (WGS) entry which is preliminary data.</text>
</comment>
<sequence>MISYDPATAAFRGEDTAIHRLRDALAQEDGASIAEILAEHVPQTREDAAMAPLRTALLSPMFTVEVTVSGPGARHDHHLSLGVNAVGARISPLREGTAELAAFPLISLPGGITRLVRFRPGTPPPADAAPIPVAAADLLALTDPDGATRRTAWDAVRPRLDAALPPAADDSWQVVEVHAAWTTPSGEQARDHAVHLRRGDDHLLVEETEGEARLLPVTSLRAWESMMHVLPEQGEVAPPR</sequence>
<evidence type="ECO:0000313" key="1">
    <source>
        <dbReference type="EMBL" id="EWS79566.1"/>
    </source>
</evidence>
<dbReference type="OrthoDB" id="4793081at2"/>
<evidence type="ECO:0000313" key="2">
    <source>
        <dbReference type="Proteomes" id="UP000023067"/>
    </source>
</evidence>
<proteinExistence type="predicted"/>
<dbReference type="AlphaFoldDB" id="Z9JP63"/>
<reference evidence="1 2" key="1">
    <citation type="submission" date="2014-02" db="EMBL/GenBank/DDBJ databases">
        <title>Genome sequence of Brachybacterium phenoliresistens strain W13A50.</title>
        <authorList>
            <person name="Wang X."/>
        </authorList>
    </citation>
    <scope>NUCLEOTIDE SEQUENCE [LARGE SCALE GENOMIC DNA]</scope>
    <source>
        <strain evidence="1 2">W13A50</strain>
    </source>
</reference>
<name>Z9JP63_9MICO</name>
<evidence type="ECO:0008006" key="3">
    <source>
        <dbReference type="Google" id="ProtNLM"/>
    </source>
</evidence>
<dbReference type="PATRIC" id="fig|396014.3.peg.3639"/>